<evidence type="ECO:0000313" key="13">
    <source>
        <dbReference type="EMBL" id="AZT91241.1"/>
    </source>
</evidence>
<dbReference type="InterPro" id="IPR001915">
    <property type="entry name" value="Peptidase_M48"/>
</dbReference>
<organism evidence="13 14">
    <name type="scientific">Caldicellulosiruptor changbaiensis</name>
    <dbReference type="NCBI Taxonomy" id="1222016"/>
    <lineage>
        <taxon>Bacteria</taxon>
        <taxon>Bacillati</taxon>
        <taxon>Bacillota</taxon>
        <taxon>Bacillota incertae sedis</taxon>
        <taxon>Caldicellulosiruptorales</taxon>
        <taxon>Caldicellulosiruptoraceae</taxon>
        <taxon>Caldicellulosiruptor</taxon>
    </lineage>
</organism>
<keyword evidence="3" id="KW-0645">Protease</keyword>
<evidence type="ECO:0000256" key="10">
    <source>
        <dbReference type="ARBA" id="ARBA00023136"/>
    </source>
</evidence>
<reference evidence="13 14" key="1">
    <citation type="submission" date="2018-12" db="EMBL/GenBank/DDBJ databases">
        <title>Genome sequence from the cellulolytic species, Caldicellulosiruptor changbaiensis.</title>
        <authorList>
            <person name="Blumer-Schuette S.E."/>
            <person name="Mendoza C."/>
        </authorList>
    </citation>
    <scope>NUCLEOTIDE SEQUENCE [LARGE SCALE GENOMIC DNA]</scope>
    <source>
        <strain evidence="13 14">CBS-Z</strain>
    </source>
</reference>
<sequence length="544" mass="62845">MSWIKLIGLDLVLITFYIFVMFLLKRYIISRFHKSKDKEKAATKLNSFFVRAIFIVSLVIGALAGFSIAVIIKKQLEMIEFFLLMLVLILELSIIVMIFSTDIQEKLFNQRLKALFVIRQFVAVLLGVIAMFFINLIPLFANLKTNEFKYIYLFPVTLFIGFYIFYLILLNLQYPKKELKTDKNSNIKETLNKFNLGNIKVIVLDTLGQKFANLFAAGVFKPQLLVTSYALENLKEDQFQAIMVHEIGHIKRKHVRKILLGWVITIFYYLAFVYGLESLIDYFVQDIVIFNIVILAILLAGTLQLFLLISYIGRIAEIEADLFVLKSGVDREVYENALKSIYALNYIKGDVSKPLEKIQSHPSLKKRIRILTDVEKKQYKEYFPPFKKVYSTLIAAMVVFFTSYITFGILLPNNNLIKDSANIEKIRLIKYVSASTDVGRNGKKVNLRVEKSITDKKEIQDILRCIRKIKTKSDFANTLFERDYEIEIYKKNSQPTIYSFSSSSGVIMKYVLAEDFVKGGSRPWVGVNKELGKVISKYFNSNEN</sequence>
<evidence type="ECO:0000256" key="11">
    <source>
        <dbReference type="SAM" id="Phobius"/>
    </source>
</evidence>
<dbReference type="Proteomes" id="UP000282930">
    <property type="component" value="Chromosome"/>
</dbReference>
<evidence type="ECO:0000256" key="8">
    <source>
        <dbReference type="ARBA" id="ARBA00022989"/>
    </source>
</evidence>
<evidence type="ECO:0000259" key="12">
    <source>
        <dbReference type="Pfam" id="PF01435"/>
    </source>
</evidence>
<feature type="transmembrane region" description="Helical" evidence="11">
    <location>
        <begin position="78"/>
        <end position="100"/>
    </location>
</feature>
<evidence type="ECO:0000256" key="5">
    <source>
        <dbReference type="ARBA" id="ARBA00022723"/>
    </source>
</evidence>
<dbReference type="GO" id="GO:0004222">
    <property type="term" value="F:metalloendopeptidase activity"/>
    <property type="evidence" value="ECO:0007669"/>
    <property type="project" value="InterPro"/>
</dbReference>
<keyword evidence="4 11" id="KW-0812">Transmembrane</keyword>
<evidence type="ECO:0000256" key="3">
    <source>
        <dbReference type="ARBA" id="ARBA00022670"/>
    </source>
</evidence>
<dbReference type="GO" id="GO:0006508">
    <property type="term" value="P:proteolysis"/>
    <property type="evidence" value="ECO:0007669"/>
    <property type="project" value="UniProtKB-KW"/>
</dbReference>
<evidence type="ECO:0000313" key="14">
    <source>
        <dbReference type="Proteomes" id="UP000282930"/>
    </source>
</evidence>
<keyword evidence="10 11" id="KW-0472">Membrane</keyword>
<keyword evidence="14" id="KW-1185">Reference proteome</keyword>
<proteinExistence type="predicted"/>
<comment type="cofactor">
    <cofactor evidence="1">
        <name>Zn(2+)</name>
        <dbReference type="ChEBI" id="CHEBI:29105"/>
    </cofactor>
</comment>
<keyword evidence="2" id="KW-1003">Cell membrane</keyword>
<dbReference type="Gene3D" id="3.30.2010.10">
    <property type="entry name" value="Metalloproteases ('zincins'), catalytic domain"/>
    <property type="match status" value="1"/>
</dbReference>
<dbReference type="EMBL" id="CP034791">
    <property type="protein sequence ID" value="AZT91241.1"/>
    <property type="molecule type" value="Genomic_DNA"/>
</dbReference>
<evidence type="ECO:0000256" key="2">
    <source>
        <dbReference type="ARBA" id="ARBA00022475"/>
    </source>
</evidence>
<keyword evidence="8 11" id="KW-1133">Transmembrane helix</keyword>
<feature type="transmembrane region" description="Helical" evidence="11">
    <location>
        <begin position="48"/>
        <end position="72"/>
    </location>
</feature>
<dbReference type="PANTHER" id="PTHR43221:SF2">
    <property type="entry name" value="PROTEASE HTPX HOMOLOG"/>
    <property type="match status" value="1"/>
</dbReference>
<feature type="domain" description="Peptidase M48" evidence="12">
    <location>
        <begin position="187"/>
        <end position="373"/>
    </location>
</feature>
<keyword evidence="9" id="KW-0482">Metalloprotease</keyword>
<name>A0A3T0D7U3_9FIRM</name>
<evidence type="ECO:0000256" key="6">
    <source>
        <dbReference type="ARBA" id="ARBA00022801"/>
    </source>
</evidence>
<feature type="transmembrane region" description="Helical" evidence="11">
    <location>
        <begin position="152"/>
        <end position="172"/>
    </location>
</feature>
<evidence type="ECO:0000256" key="1">
    <source>
        <dbReference type="ARBA" id="ARBA00001947"/>
    </source>
</evidence>
<feature type="transmembrane region" description="Helical" evidence="11">
    <location>
        <begin position="389"/>
        <end position="411"/>
    </location>
</feature>
<evidence type="ECO:0000256" key="4">
    <source>
        <dbReference type="ARBA" id="ARBA00022692"/>
    </source>
</evidence>
<dbReference type="AlphaFoldDB" id="A0A3T0D7U3"/>
<keyword evidence="6" id="KW-0378">Hydrolase</keyword>
<dbReference type="KEGG" id="ccha:ELD05_11730"/>
<evidence type="ECO:0000256" key="7">
    <source>
        <dbReference type="ARBA" id="ARBA00022833"/>
    </source>
</evidence>
<gene>
    <name evidence="13" type="ORF">ELD05_11730</name>
</gene>
<dbReference type="CDD" id="cd07329">
    <property type="entry name" value="M56_like"/>
    <property type="match status" value="1"/>
</dbReference>
<protein>
    <submittedName>
        <fullName evidence="13">Peptidase M48 Ste24p</fullName>
    </submittedName>
</protein>
<evidence type="ECO:0000256" key="9">
    <source>
        <dbReference type="ARBA" id="ARBA00023049"/>
    </source>
</evidence>
<feature type="transmembrane region" description="Helical" evidence="11">
    <location>
        <begin position="288"/>
        <end position="309"/>
    </location>
</feature>
<feature type="transmembrane region" description="Helical" evidence="11">
    <location>
        <begin position="121"/>
        <end position="140"/>
    </location>
</feature>
<dbReference type="PANTHER" id="PTHR43221">
    <property type="entry name" value="PROTEASE HTPX"/>
    <property type="match status" value="1"/>
</dbReference>
<dbReference type="InterPro" id="IPR050083">
    <property type="entry name" value="HtpX_protease"/>
</dbReference>
<accession>A0A3T0D7U3</accession>
<dbReference type="GO" id="GO:0046872">
    <property type="term" value="F:metal ion binding"/>
    <property type="evidence" value="ECO:0007669"/>
    <property type="project" value="UniProtKB-KW"/>
</dbReference>
<feature type="transmembrane region" description="Helical" evidence="11">
    <location>
        <begin position="6"/>
        <end position="28"/>
    </location>
</feature>
<keyword evidence="7" id="KW-0862">Zinc</keyword>
<keyword evidence="5" id="KW-0479">Metal-binding</keyword>
<feature type="transmembrane region" description="Helical" evidence="11">
    <location>
        <begin position="258"/>
        <end position="276"/>
    </location>
</feature>
<dbReference type="Pfam" id="PF01435">
    <property type="entry name" value="Peptidase_M48"/>
    <property type="match status" value="1"/>
</dbReference>